<dbReference type="OMA" id="FLWSHLI"/>
<evidence type="ECO:0000313" key="2">
    <source>
        <dbReference type="EMBL" id="EDO19400.1"/>
    </source>
</evidence>
<dbReference type="PROSITE" id="PS50280">
    <property type="entry name" value="SET"/>
    <property type="match status" value="1"/>
</dbReference>
<dbReference type="EMBL" id="DS480379">
    <property type="protein sequence ID" value="EDO19400.1"/>
    <property type="molecule type" value="Genomic_DNA"/>
</dbReference>
<evidence type="ECO:0000259" key="1">
    <source>
        <dbReference type="PROSITE" id="PS50280"/>
    </source>
</evidence>
<dbReference type="PANTHER" id="PTHR13271">
    <property type="entry name" value="UNCHARACTERIZED PUTATIVE METHYLTRANSFERASE"/>
    <property type="match status" value="1"/>
</dbReference>
<protein>
    <recommendedName>
        <fullName evidence="1">SET domain-containing protein</fullName>
    </recommendedName>
</protein>
<dbReference type="GO" id="GO:0016279">
    <property type="term" value="F:protein-lysine N-methyltransferase activity"/>
    <property type="evidence" value="ECO:0007669"/>
    <property type="project" value="EnsemblFungi"/>
</dbReference>
<dbReference type="InterPro" id="IPR046341">
    <property type="entry name" value="SET_dom_sf"/>
</dbReference>
<sequence>MEDTKLHSLIEWGKQNGIQLPDGVEFIHVKNKGFCCMTTKEISNPIVNVPSNLIISKRYLDEVFPNYNENDSNSFLKVLVARMRYAGDDDEAIKKISEKFEPYIKALPSVVDSPLVWNPTEFKLLDSTNIGNSIREKLNIVFKEWFDTIQKVEGIDKTKILSQLSYHETIEELDYEEIYEKLILPIETSSDILWYSFPAFLWSHLIFTSRAFPEYIVNKTCKQNSVILLPVLDLLNHDYDSVVEWSSDNGDFQYKNMNTIPANTELTNNYGRKGNEELLSGYGFVIENNIYDSVALKIKLQDTLITKILKEEPMLQLPTISNYTWFAFDYSNGNESNNKEIANDLSEYKDGVLFFINKHTDASLNPLLNLFSYLSIHKGETWQDLRPQLEGLQNLRNALEHKVINMKDIEPSHSKYAIKTYRQYCSEIYKTSQLEILKSSISELKHIEKSWISESKNKLLTMKKVMKSDNKFIDDEIANLFPGKNQEEVVIESSFDFFVLWIISKLQNNSFIEKHKWIDEILKIEQCLPITEDARDFFSIILSNTPNVKLENVNIAMNFVESHSFTRISSDETMIVNNN</sequence>
<dbReference type="InParanoid" id="A7TE78"/>
<gene>
    <name evidence="2" type="ORF">Kpol_1002p47</name>
</gene>
<proteinExistence type="predicted"/>
<name>A7TE78_VANPO</name>
<dbReference type="InterPro" id="IPR001214">
    <property type="entry name" value="SET_dom"/>
</dbReference>
<dbReference type="FunCoup" id="A7TE78">
    <property type="interactions" value="358"/>
</dbReference>
<organism evidence="3">
    <name type="scientific">Vanderwaltozyma polyspora (strain ATCC 22028 / DSM 70294 / BCRC 21397 / CBS 2163 / NBRC 10782 / NRRL Y-8283 / UCD 57-17)</name>
    <name type="common">Kluyveromyces polysporus</name>
    <dbReference type="NCBI Taxonomy" id="436907"/>
    <lineage>
        <taxon>Eukaryota</taxon>
        <taxon>Fungi</taxon>
        <taxon>Dikarya</taxon>
        <taxon>Ascomycota</taxon>
        <taxon>Saccharomycotina</taxon>
        <taxon>Saccharomycetes</taxon>
        <taxon>Saccharomycetales</taxon>
        <taxon>Saccharomycetaceae</taxon>
        <taxon>Vanderwaltozyma</taxon>
    </lineage>
</organism>
<dbReference type="PANTHER" id="PTHR13271:SF147">
    <property type="entry name" value="PROTEIN-LYSINE N-METHYLTRANSFERASE EFM1-RELATED"/>
    <property type="match status" value="1"/>
</dbReference>
<reference evidence="2 3" key="1">
    <citation type="journal article" date="2007" name="Proc. Natl. Acad. Sci. U.S.A.">
        <title>Independent sorting-out of thousands of duplicated gene pairs in two yeast species descended from a whole-genome duplication.</title>
        <authorList>
            <person name="Scannell D.R."/>
            <person name="Frank A.C."/>
            <person name="Conant G.C."/>
            <person name="Byrne K.P."/>
            <person name="Woolfit M."/>
            <person name="Wolfe K.H."/>
        </authorList>
    </citation>
    <scope>NUCLEOTIDE SEQUENCE [LARGE SCALE GENOMIC DNA]</scope>
    <source>
        <strain evidence="3">ATCC 22028 / DSM 70294 / BCRC 21397 / CBS 2163 / NBRC 10782 / NRRL Y-8283 / UCD 57-17</strain>
    </source>
</reference>
<accession>A7TE78</accession>
<dbReference type="InterPro" id="IPR050600">
    <property type="entry name" value="SETD3_SETD6_MTase"/>
</dbReference>
<dbReference type="SUPFAM" id="SSF82199">
    <property type="entry name" value="SET domain"/>
    <property type="match status" value="1"/>
</dbReference>
<dbReference type="AlphaFoldDB" id="A7TE78"/>
<dbReference type="Proteomes" id="UP000000267">
    <property type="component" value="Unassembled WGS sequence"/>
</dbReference>
<dbReference type="Gene3D" id="3.90.1410.10">
    <property type="entry name" value="set domain protein methyltransferase, domain 1"/>
    <property type="match status" value="1"/>
</dbReference>
<evidence type="ECO:0000313" key="3">
    <source>
        <dbReference type="Proteomes" id="UP000000267"/>
    </source>
</evidence>
<dbReference type="STRING" id="436907.A7TE78"/>
<dbReference type="RefSeq" id="XP_001647258.1">
    <property type="nucleotide sequence ID" value="XM_001647208.1"/>
</dbReference>
<keyword evidence="3" id="KW-1185">Reference proteome</keyword>
<dbReference type="GeneID" id="5547750"/>
<dbReference type="eggNOG" id="KOG1337">
    <property type="taxonomic scope" value="Eukaryota"/>
</dbReference>
<dbReference type="GO" id="GO:0005634">
    <property type="term" value="C:nucleus"/>
    <property type="evidence" value="ECO:0007669"/>
    <property type="project" value="TreeGrafter"/>
</dbReference>
<dbReference type="KEGG" id="vpo:Kpol_1002p47"/>
<dbReference type="HOGENOM" id="CLU_030667_2_0_1"/>
<dbReference type="PhylomeDB" id="A7TE78"/>
<feature type="domain" description="SET" evidence="1">
    <location>
        <begin position="22"/>
        <end position="271"/>
    </location>
</feature>
<dbReference type="OrthoDB" id="42889at2759"/>